<reference evidence="2 3" key="1">
    <citation type="journal article" date="2018" name="IMA Fungus">
        <title>IMA Genome-F 9: Draft genome sequence of Annulohypoxylon stygium, Aspergillus mulundensis, Berkeleyomyces basicola (syn. Thielaviopsis basicola), Ceratocystis smalleyi, two Cercospora beticola strains, Coleophoma cylindrospora, Fusarium fracticaudum, Phialophora cf. hyalina, and Morchella septimelata.</title>
        <authorList>
            <person name="Wingfield B.D."/>
            <person name="Bills G.F."/>
            <person name="Dong Y."/>
            <person name="Huang W."/>
            <person name="Nel W.J."/>
            <person name="Swalarsk-Parry B.S."/>
            <person name="Vaghefi N."/>
            <person name="Wilken P.M."/>
            <person name="An Z."/>
            <person name="de Beer Z.W."/>
            <person name="De Vos L."/>
            <person name="Chen L."/>
            <person name="Duong T.A."/>
            <person name="Gao Y."/>
            <person name="Hammerbacher A."/>
            <person name="Kikkert J.R."/>
            <person name="Li Y."/>
            <person name="Li H."/>
            <person name="Li K."/>
            <person name="Li Q."/>
            <person name="Liu X."/>
            <person name="Ma X."/>
            <person name="Naidoo K."/>
            <person name="Pethybridge S.J."/>
            <person name="Sun J."/>
            <person name="Steenkamp E.T."/>
            <person name="van der Nest M.A."/>
            <person name="van Wyk S."/>
            <person name="Wingfield M.J."/>
            <person name="Xiong C."/>
            <person name="Yue Q."/>
            <person name="Zhang X."/>
        </authorList>
    </citation>
    <scope>NUCLEOTIDE SEQUENCE [LARGE SCALE GENOMIC DNA]</scope>
    <source>
        <strain evidence="2 3">BP 5553</strain>
    </source>
</reference>
<dbReference type="Proteomes" id="UP000254866">
    <property type="component" value="Unassembled WGS sequence"/>
</dbReference>
<sequence>MPMLMANKHARKQRNFYNLAGEKEQVYRHWDYLAAIRALDQGNIPSGVLKIFQKRHGYLHVKFRRSIRAIGNGSFTPEVKTQGKKQKLSDSVPDPDLPRNDQPQNID</sequence>
<protein>
    <submittedName>
        <fullName evidence="2">Uncharacterized protein</fullName>
    </submittedName>
</protein>
<accession>A0A370TKW2</accession>
<proteinExistence type="predicted"/>
<dbReference type="AlphaFoldDB" id="A0A370TKW2"/>
<evidence type="ECO:0000256" key="1">
    <source>
        <dbReference type="SAM" id="MobiDB-lite"/>
    </source>
</evidence>
<keyword evidence="3" id="KW-1185">Reference proteome</keyword>
<gene>
    <name evidence="2" type="ORF">BP5553_06749</name>
</gene>
<dbReference type="RefSeq" id="XP_031868793.1">
    <property type="nucleotide sequence ID" value="XM_032015372.1"/>
</dbReference>
<feature type="region of interest" description="Disordered" evidence="1">
    <location>
        <begin position="74"/>
        <end position="107"/>
    </location>
</feature>
<name>A0A370TKW2_9HELO</name>
<evidence type="ECO:0000313" key="3">
    <source>
        <dbReference type="Proteomes" id="UP000254866"/>
    </source>
</evidence>
<dbReference type="EMBL" id="NPIC01000005">
    <property type="protein sequence ID" value="RDL36137.1"/>
    <property type="molecule type" value="Genomic_DNA"/>
</dbReference>
<organism evidence="2 3">
    <name type="scientific">Venustampulla echinocandica</name>
    <dbReference type="NCBI Taxonomy" id="2656787"/>
    <lineage>
        <taxon>Eukaryota</taxon>
        <taxon>Fungi</taxon>
        <taxon>Dikarya</taxon>
        <taxon>Ascomycota</taxon>
        <taxon>Pezizomycotina</taxon>
        <taxon>Leotiomycetes</taxon>
        <taxon>Helotiales</taxon>
        <taxon>Pleuroascaceae</taxon>
        <taxon>Venustampulla</taxon>
    </lineage>
</organism>
<comment type="caution">
    <text evidence="2">The sequence shown here is derived from an EMBL/GenBank/DDBJ whole genome shotgun (WGS) entry which is preliminary data.</text>
</comment>
<dbReference type="GeneID" id="43599598"/>
<evidence type="ECO:0000313" key="2">
    <source>
        <dbReference type="EMBL" id="RDL36137.1"/>
    </source>
</evidence>